<evidence type="ECO:0000256" key="1">
    <source>
        <dbReference type="ARBA" id="ARBA00004123"/>
    </source>
</evidence>
<dbReference type="PANTHER" id="PTHR12247:SF77">
    <property type="entry name" value="SCM-LIKE WITH FOUR MBT DOMAINS PROTEIN 1"/>
    <property type="match status" value="1"/>
</dbReference>
<accession>A0A8J6K8K5</accession>
<dbReference type="Gene3D" id="1.10.150.50">
    <property type="entry name" value="Transcription Factor, Ets-1"/>
    <property type="match status" value="1"/>
</dbReference>
<reference evidence="8" key="1">
    <citation type="thesis" date="2020" institute="ProQuest LLC" country="789 East Eisenhower Parkway, Ann Arbor, MI, USA">
        <title>Comparative Genomics and Chromosome Evolution.</title>
        <authorList>
            <person name="Mudd A.B."/>
        </authorList>
    </citation>
    <scope>NUCLEOTIDE SEQUENCE</scope>
    <source>
        <strain evidence="8">HN-11 Male</strain>
        <tissue evidence="8">Kidney and liver</tissue>
    </source>
</reference>
<comment type="subcellular location">
    <subcellularLocation>
        <location evidence="1">Nucleus</location>
    </subcellularLocation>
</comment>
<feature type="region of interest" description="Disordered" evidence="6">
    <location>
        <begin position="15"/>
        <end position="41"/>
    </location>
</feature>
<dbReference type="PANTHER" id="PTHR12247">
    <property type="entry name" value="POLYCOMB GROUP PROTEIN"/>
    <property type="match status" value="1"/>
</dbReference>
<organism evidence="8 9">
    <name type="scientific">Eleutherodactylus coqui</name>
    <name type="common">Puerto Rican coqui</name>
    <dbReference type="NCBI Taxonomy" id="57060"/>
    <lineage>
        <taxon>Eukaryota</taxon>
        <taxon>Metazoa</taxon>
        <taxon>Chordata</taxon>
        <taxon>Craniata</taxon>
        <taxon>Vertebrata</taxon>
        <taxon>Euteleostomi</taxon>
        <taxon>Amphibia</taxon>
        <taxon>Batrachia</taxon>
        <taxon>Anura</taxon>
        <taxon>Neobatrachia</taxon>
        <taxon>Hyloidea</taxon>
        <taxon>Eleutherodactylidae</taxon>
        <taxon>Eleutherodactylinae</taxon>
        <taxon>Eleutherodactylus</taxon>
        <taxon>Eleutherodactylus</taxon>
    </lineage>
</organism>
<feature type="compositionally biased region" description="Polar residues" evidence="6">
    <location>
        <begin position="15"/>
        <end position="38"/>
    </location>
</feature>
<keyword evidence="3" id="KW-0677">Repeat</keyword>
<dbReference type="GO" id="GO:0045892">
    <property type="term" value="P:negative regulation of DNA-templated transcription"/>
    <property type="evidence" value="ECO:0007669"/>
    <property type="project" value="TreeGrafter"/>
</dbReference>
<dbReference type="InterPro" id="IPR001660">
    <property type="entry name" value="SAM"/>
</dbReference>
<evidence type="ECO:0000256" key="3">
    <source>
        <dbReference type="ARBA" id="ARBA00022737"/>
    </source>
</evidence>
<dbReference type="Pfam" id="PF07647">
    <property type="entry name" value="SAM_2"/>
    <property type="match status" value="1"/>
</dbReference>
<feature type="compositionally biased region" description="Basic residues" evidence="6">
    <location>
        <begin position="563"/>
        <end position="582"/>
    </location>
</feature>
<dbReference type="Pfam" id="PF12140">
    <property type="entry name" value="SLED"/>
    <property type="match status" value="1"/>
</dbReference>
<dbReference type="SMART" id="SM00454">
    <property type="entry name" value="SAM"/>
    <property type="match status" value="1"/>
</dbReference>
<dbReference type="InterPro" id="IPR021987">
    <property type="entry name" value="SLED"/>
</dbReference>
<evidence type="ECO:0000256" key="2">
    <source>
        <dbReference type="ARBA" id="ARBA00022491"/>
    </source>
</evidence>
<dbReference type="Gene3D" id="3.90.1150.190">
    <property type="entry name" value="SLED domain"/>
    <property type="match status" value="1"/>
</dbReference>
<dbReference type="GO" id="GO:0042393">
    <property type="term" value="F:histone binding"/>
    <property type="evidence" value="ECO:0007669"/>
    <property type="project" value="TreeGrafter"/>
</dbReference>
<evidence type="ECO:0000256" key="5">
    <source>
        <dbReference type="PROSITE-ProRule" id="PRU00459"/>
    </source>
</evidence>
<name>A0A8J6K8K5_ELECQ</name>
<dbReference type="InterPro" id="IPR038348">
    <property type="entry name" value="SLED_sf"/>
</dbReference>
<evidence type="ECO:0000259" key="7">
    <source>
        <dbReference type="SMART" id="SM00454"/>
    </source>
</evidence>
<feature type="compositionally biased region" description="Polar residues" evidence="6">
    <location>
        <begin position="583"/>
        <end position="592"/>
    </location>
</feature>
<feature type="compositionally biased region" description="Low complexity" evidence="6">
    <location>
        <begin position="622"/>
        <end position="633"/>
    </location>
</feature>
<keyword evidence="9" id="KW-1185">Reference proteome</keyword>
<feature type="repeat" description="MBT" evidence="5">
    <location>
        <begin position="258"/>
        <end position="358"/>
    </location>
</feature>
<evidence type="ECO:0000313" key="8">
    <source>
        <dbReference type="EMBL" id="KAG9483832.1"/>
    </source>
</evidence>
<feature type="compositionally biased region" description="Acidic residues" evidence="6">
    <location>
        <begin position="598"/>
        <end position="610"/>
    </location>
</feature>
<keyword evidence="2" id="KW-0678">Repressor</keyword>
<dbReference type="SUPFAM" id="SSF63748">
    <property type="entry name" value="Tudor/PWWP/MBT"/>
    <property type="match status" value="3"/>
</dbReference>
<evidence type="ECO:0000256" key="4">
    <source>
        <dbReference type="ARBA" id="ARBA00023242"/>
    </source>
</evidence>
<dbReference type="AlphaFoldDB" id="A0A8J6K8K5"/>
<feature type="region of interest" description="Disordered" evidence="6">
    <location>
        <begin position="560"/>
        <end position="645"/>
    </location>
</feature>
<dbReference type="Proteomes" id="UP000770717">
    <property type="component" value="Unassembled WGS sequence"/>
</dbReference>
<dbReference type="SUPFAM" id="SSF47769">
    <property type="entry name" value="SAM/Pointed domain"/>
    <property type="match status" value="1"/>
</dbReference>
<dbReference type="InterPro" id="IPR013761">
    <property type="entry name" value="SAM/pointed_sf"/>
</dbReference>
<evidence type="ECO:0000256" key="6">
    <source>
        <dbReference type="SAM" id="MobiDB-lite"/>
    </source>
</evidence>
<dbReference type="Gene3D" id="2.30.30.140">
    <property type="match status" value="3"/>
</dbReference>
<feature type="region of interest" description="Disordered" evidence="6">
    <location>
        <begin position="364"/>
        <end position="390"/>
    </location>
</feature>
<sequence length="750" mass="84227">MGTLSAGLMSQTQLANPTLTTGGPLTDMSAQGQNNGDADSTFEEAEFNWEEYLEETGSTTAPHSFFKHVDTSIQTGLSPGMKLEVPLGTDPQSYWVASIITACGKLLLLRYDGCGENRSADFWCNIVTSDLHSIGWAQQNKKNLRPPEILKEKLRNWEEFLAETLKGVCSAPTHLLEGPHRGKDPLDLFGPGCRLELQHSQGSLSMWPVQVLDNIGGRLQLQYEGAPDWPTVHCFYLNPSLHEMGWACRNGYEIKPPQEIVHLNTEEKWKEILTKCLEDTENFVPAEYFQERMKLEAVNPFQPQDIYIATVTKVTSPYVWLQLEGMKTPVPECIVHLGSMDIFPMGWCETNGHPLCTPPPINAKPRKKPASHSKQVLPAKNGHGVNGSDTSGNITSNGKYLCPKIYFNHRCFSGPYLNKGRITELPKSVGPGNCVLVLKEVLSLIINAAYKPSRALRELELQDEPLWPQHAEILKAKYKGKTYRATVELVRTSNQVSDFCRKICVKLECCPNLFGPLMVLDQCSENCSVLTKTKYTHYYGKRRGRNLSNPTGILRSIEAALKKPAKRRKRRKQFFVHKKKRSSNSVDNTPVGSPQASADEDDDEDEDYSPSEESVQEHQEGSEISGKESSSASPTRSEQSLNCEKKRKPWMLESEKLLSSKDIRIELRKPLALNGSPLDWTVNDVVEYIKSTDCAHLARLFQEQEIDGKALLLLNLPAVQVCMDLKPAMAIRLCYHIERVKLACYQSFSR</sequence>
<protein>
    <recommendedName>
        <fullName evidence="7">SAM domain-containing protein</fullName>
    </recommendedName>
</protein>
<proteinExistence type="predicted"/>
<keyword evidence="4" id="KW-0539">Nucleus</keyword>
<feature type="repeat" description="MBT" evidence="5">
    <location>
        <begin position="155"/>
        <end position="257"/>
    </location>
</feature>
<comment type="caution">
    <text evidence="8">The sequence shown here is derived from an EMBL/GenBank/DDBJ whole genome shotgun (WGS) entry which is preliminary data.</text>
</comment>
<dbReference type="InterPro" id="IPR004092">
    <property type="entry name" value="Mbt"/>
</dbReference>
<dbReference type="InterPro" id="IPR050548">
    <property type="entry name" value="PcG_chromatin_remod_factors"/>
</dbReference>
<dbReference type="SMART" id="SM00561">
    <property type="entry name" value="MBT"/>
    <property type="match status" value="3"/>
</dbReference>
<dbReference type="Pfam" id="PF02820">
    <property type="entry name" value="MBT"/>
    <property type="match status" value="3"/>
</dbReference>
<gene>
    <name evidence="8" type="ORF">GDO78_009645</name>
</gene>
<dbReference type="OrthoDB" id="5917609at2759"/>
<dbReference type="EMBL" id="WNTK01000005">
    <property type="protein sequence ID" value="KAG9483832.1"/>
    <property type="molecule type" value="Genomic_DNA"/>
</dbReference>
<evidence type="ECO:0000313" key="9">
    <source>
        <dbReference type="Proteomes" id="UP000770717"/>
    </source>
</evidence>
<dbReference type="GO" id="GO:0005634">
    <property type="term" value="C:nucleus"/>
    <property type="evidence" value="ECO:0007669"/>
    <property type="project" value="UniProtKB-SubCell"/>
</dbReference>
<feature type="domain" description="SAM" evidence="7">
    <location>
        <begin position="677"/>
        <end position="743"/>
    </location>
</feature>
<dbReference type="GO" id="GO:0003682">
    <property type="term" value="F:chromatin binding"/>
    <property type="evidence" value="ECO:0007669"/>
    <property type="project" value="TreeGrafter"/>
</dbReference>
<feature type="repeat" description="MBT" evidence="5">
    <location>
        <begin position="47"/>
        <end position="147"/>
    </location>
</feature>
<dbReference type="PROSITE" id="PS51079">
    <property type="entry name" value="MBT"/>
    <property type="match status" value="3"/>
</dbReference>